<feature type="compositionally biased region" description="Acidic residues" evidence="1">
    <location>
        <begin position="165"/>
        <end position="177"/>
    </location>
</feature>
<evidence type="ECO:0000313" key="2">
    <source>
        <dbReference type="EMBL" id="CAH0602830.1"/>
    </source>
</evidence>
<dbReference type="OrthoDB" id="6749000at2759"/>
<reference evidence="2" key="1">
    <citation type="submission" date="2021-12" db="EMBL/GenBank/DDBJ databases">
        <authorList>
            <person name="King R."/>
        </authorList>
    </citation>
    <scope>NUCLEOTIDE SEQUENCE</scope>
</reference>
<feature type="region of interest" description="Disordered" evidence="1">
    <location>
        <begin position="161"/>
        <end position="193"/>
    </location>
</feature>
<evidence type="ECO:0000313" key="3">
    <source>
        <dbReference type="Proteomes" id="UP001154114"/>
    </source>
</evidence>
<proteinExistence type="predicted"/>
<keyword evidence="3" id="KW-1185">Reference proteome</keyword>
<name>A0A9P0C0I1_CHRIL</name>
<dbReference type="AlphaFoldDB" id="A0A9P0C0I1"/>
<dbReference type="Proteomes" id="UP001154114">
    <property type="component" value="Chromosome 4"/>
</dbReference>
<organism evidence="2 3">
    <name type="scientific">Chrysodeixis includens</name>
    <name type="common">Soybean looper</name>
    <name type="synonym">Pseudoplusia includens</name>
    <dbReference type="NCBI Taxonomy" id="689277"/>
    <lineage>
        <taxon>Eukaryota</taxon>
        <taxon>Metazoa</taxon>
        <taxon>Ecdysozoa</taxon>
        <taxon>Arthropoda</taxon>
        <taxon>Hexapoda</taxon>
        <taxon>Insecta</taxon>
        <taxon>Pterygota</taxon>
        <taxon>Neoptera</taxon>
        <taxon>Endopterygota</taxon>
        <taxon>Lepidoptera</taxon>
        <taxon>Glossata</taxon>
        <taxon>Ditrysia</taxon>
        <taxon>Noctuoidea</taxon>
        <taxon>Noctuidae</taxon>
        <taxon>Plusiinae</taxon>
        <taxon>Chrysodeixis</taxon>
    </lineage>
</organism>
<gene>
    <name evidence="2" type="ORF">CINC_LOCUS10172</name>
</gene>
<feature type="compositionally biased region" description="Basic and acidic residues" evidence="1">
    <location>
        <begin position="178"/>
        <end position="193"/>
    </location>
</feature>
<sequence>MDLNVHSPNESIRKIEDIIDIQKANGNFNVRQVAFNLPSESESTVSANLAKSLESGLFKNKSDYDNKKKIKKLRSKRQKSPLPDVISWPSDSDITVLRMKLCLTSSDLKEKVGNLIPGDGLHQPDSSSMINLATLIRQSQPQSKHSFNIEEYLLPLTSWEREQDQDQDQDQEQEPEKEEPKVEQKQSNDFPDKFKHNFNVYEAMCSQENHETMSSKGSQYSKITKKSKIARFLRLYFCPCCTCLYRLEKMRDDPSVYFTKRKDP</sequence>
<protein>
    <submittedName>
        <fullName evidence="2">Uncharacterized protein</fullName>
    </submittedName>
</protein>
<evidence type="ECO:0000256" key="1">
    <source>
        <dbReference type="SAM" id="MobiDB-lite"/>
    </source>
</evidence>
<accession>A0A9P0C0I1</accession>
<dbReference type="EMBL" id="LR824007">
    <property type="protein sequence ID" value="CAH0602830.1"/>
    <property type="molecule type" value="Genomic_DNA"/>
</dbReference>